<organism evidence="1 2">
    <name type="scientific">Podarcis lilfordi</name>
    <name type="common">Lilford's wall lizard</name>
    <dbReference type="NCBI Taxonomy" id="74358"/>
    <lineage>
        <taxon>Eukaryota</taxon>
        <taxon>Metazoa</taxon>
        <taxon>Chordata</taxon>
        <taxon>Craniata</taxon>
        <taxon>Vertebrata</taxon>
        <taxon>Euteleostomi</taxon>
        <taxon>Lepidosauria</taxon>
        <taxon>Squamata</taxon>
        <taxon>Bifurcata</taxon>
        <taxon>Unidentata</taxon>
        <taxon>Episquamata</taxon>
        <taxon>Laterata</taxon>
        <taxon>Lacertibaenia</taxon>
        <taxon>Lacertidae</taxon>
        <taxon>Podarcis</taxon>
    </lineage>
</organism>
<dbReference type="Proteomes" id="UP001178461">
    <property type="component" value="Chromosome 2"/>
</dbReference>
<reference evidence="1" key="1">
    <citation type="submission" date="2022-12" db="EMBL/GenBank/DDBJ databases">
        <authorList>
            <person name="Alioto T."/>
            <person name="Alioto T."/>
            <person name="Gomez Garrido J."/>
        </authorList>
    </citation>
    <scope>NUCLEOTIDE SEQUENCE</scope>
</reference>
<proteinExistence type="predicted"/>
<evidence type="ECO:0000313" key="1">
    <source>
        <dbReference type="EMBL" id="CAI5765394.1"/>
    </source>
</evidence>
<sequence>MWVSIPVLDLTAYNSSIFPAPESNPDFLLSQCGYAGSLNKNKQCDARLSERDLYCEVDQV</sequence>
<dbReference type="AlphaFoldDB" id="A0AA35JU92"/>
<keyword evidence="2" id="KW-1185">Reference proteome</keyword>
<accession>A0AA35JU92</accession>
<protein>
    <submittedName>
        <fullName evidence="1">Uncharacterized protein</fullName>
    </submittedName>
</protein>
<name>A0AA35JU92_9SAUR</name>
<evidence type="ECO:0000313" key="2">
    <source>
        <dbReference type="Proteomes" id="UP001178461"/>
    </source>
</evidence>
<gene>
    <name evidence="1" type="ORF">PODLI_1B033668</name>
</gene>
<dbReference type="EMBL" id="OX395127">
    <property type="protein sequence ID" value="CAI5765394.1"/>
    <property type="molecule type" value="Genomic_DNA"/>
</dbReference>